<keyword evidence="2" id="KW-1185">Reference proteome</keyword>
<gene>
    <name evidence="1" type="ORF">BN13_870009</name>
</gene>
<comment type="caution">
    <text evidence="1">The sequence shown here is derived from an EMBL/GenBank/DDBJ whole genome shotgun (WGS) entry which is preliminary data.</text>
</comment>
<proteinExistence type="predicted"/>
<evidence type="ECO:0000313" key="2">
    <source>
        <dbReference type="Proteomes" id="UP000035720"/>
    </source>
</evidence>
<reference evidence="1 2" key="1">
    <citation type="journal article" date="2013" name="ISME J.">
        <title>A metabolic model for members of the genus Tetrasphaera involved in enhanced biological phosphorus removal.</title>
        <authorList>
            <person name="Kristiansen R."/>
            <person name="Nguyen H.T.T."/>
            <person name="Saunders A.M."/>
            <person name="Nielsen J.L."/>
            <person name="Wimmer R."/>
            <person name="Le V.Q."/>
            <person name="McIlroy S.J."/>
            <person name="Petrovski S."/>
            <person name="Seviour R.J."/>
            <person name="Calteau A."/>
            <person name="Nielsen K.L."/>
            <person name="Nielsen P.H."/>
        </authorList>
    </citation>
    <scope>NUCLEOTIDE SEQUENCE [LARGE SCALE GENOMIC DNA]</scope>
    <source>
        <strain evidence="1 2">Ben 74</strain>
    </source>
</reference>
<dbReference type="Proteomes" id="UP000035720">
    <property type="component" value="Unassembled WGS sequence"/>
</dbReference>
<accession>A0A077MFI5</accession>
<protein>
    <submittedName>
        <fullName evidence="1">Uncharacterized protein</fullName>
    </submittedName>
</protein>
<dbReference type="AlphaFoldDB" id="A0A077MFI5"/>
<dbReference type="STRING" id="1193518.BN13_870009"/>
<evidence type="ECO:0000313" key="1">
    <source>
        <dbReference type="EMBL" id="CCI54875.1"/>
    </source>
</evidence>
<dbReference type="RefSeq" id="WP_048547576.1">
    <property type="nucleotide sequence ID" value="NZ_HF571038.1"/>
</dbReference>
<organism evidence="1 2">
    <name type="scientific">Nostocoides jenkinsii Ben 74</name>
    <dbReference type="NCBI Taxonomy" id="1193518"/>
    <lineage>
        <taxon>Bacteria</taxon>
        <taxon>Bacillati</taxon>
        <taxon>Actinomycetota</taxon>
        <taxon>Actinomycetes</taxon>
        <taxon>Micrococcales</taxon>
        <taxon>Intrasporangiaceae</taxon>
        <taxon>Nostocoides</taxon>
    </lineage>
</organism>
<sequence>MTRVLASSRIFSPWYAEAATTASAWLVASGADSVDVIRADLGSQARSVVRPEVDARVRHTTSIDSAEPPQTWADLATNAESAFTALTSWRAAGGAWDVGYSGPEGLGDHLVLALARARGLVPSWTAHLGRLPTHDAGGARINDVAEADDSLAGVCRGLAECWHVPFPRDGDLAPAMLALIAGGSDRIVVASEELAEILCASPQWRTVAGIENRIEVWARPGRTWERATVPGRTGITAYADSPRLPLLDPVLRAYALLDAAERARVGLTIATDDPAAATALVRLQALEEAVPVLAPAGVPAPCADLALVVDWPVPAGRAFDPVPPPELADAAASGVPVILLAPQDSPLTRAAVAHHLPTEHVSAARALLARLTVRT</sequence>
<dbReference type="EMBL" id="CAJC01000202">
    <property type="protein sequence ID" value="CCI54875.1"/>
    <property type="molecule type" value="Genomic_DNA"/>
</dbReference>
<name>A0A077MFI5_9MICO</name>